<evidence type="ECO:0000313" key="2">
    <source>
        <dbReference type="EMBL" id="KAJ7614478.1"/>
    </source>
</evidence>
<protein>
    <submittedName>
        <fullName evidence="2">Uncharacterized protein</fullName>
    </submittedName>
</protein>
<feature type="region of interest" description="Disordered" evidence="1">
    <location>
        <begin position="127"/>
        <end position="146"/>
    </location>
</feature>
<dbReference type="Proteomes" id="UP001221142">
    <property type="component" value="Unassembled WGS sequence"/>
</dbReference>
<accession>A0AAD7B9T6</accession>
<gene>
    <name evidence="2" type="ORF">FB45DRAFT_1035955</name>
</gene>
<organism evidence="2 3">
    <name type="scientific">Roridomyces roridus</name>
    <dbReference type="NCBI Taxonomy" id="1738132"/>
    <lineage>
        <taxon>Eukaryota</taxon>
        <taxon>Fungi</taxon>
        <taxon>Dikarya</taxon>
        <taxon>Basidiomycota</taxon>
        <taxon>Agaricomycotina</taxon>
        <taxon>Agaricomycetes</taxon>
        <taxon>Agaricomycetidae</taxon>
        <taxon>Agaricales</taxon>
        <taxon>Marasmiineae</taxon>
        <taxon>Mycenaceae</taxon>
        <taxon>Roridomyces</taxon>
    </lineage>
</organism>
<comment type="caution">
    <text evidence="2">The sequence shown here is derived from an EMBL/GenBank/DDBJ whole genome shotgun (WGS) entry which is preliminary data.</text>
</comment>
<name>A0AAD7B9T6_9AGAR</name>
<dbReference type="EMBL" id="JARKIF010000026">
    <property type="protein sequence ID" value="KAJ7614478.1"/>
    <property type="molecule type" value="Genomic_DNA"/>
</dbReference>
<reference evidence="2" key="1">
    <citation type="submission" date="2023-03" db="EMBL/GenBank/DDBJ databases">
        <title>Massive genome expansion in bonnet fungi (Mycena s.s.) driven by repeated elements and novel gene families across ecological guilds.</title>
        <authorList>
            <consortium name="Lawrence Berkeley National Laboratory"/>
            <person name="Harder C.B."/>
            <person name="Miyauchi S."/>
            <person name="Viragh M."/>
            <person name="Kuo A."/>
            <person name="Thoen E."/>
            <person name="Andreopoulos B."/>
            <person name="Lu D."/>
            <person name="Skrede I."/>
            <person name="Drula E."/>
            <person name="Henrissat B."/>
            <person name="Morin E."/>
            <person name="Kohler A."/>
            <person name="Barry K."/>
            <person name="LaButti K."/>
            <person name="Morin E."/>
            <person name="Salamov A."/>
            <person name="Lipzen A."/>
            <person name="Mereny Z."/>
            <person name="Hegedus B."/>
            <person name="Baldrian P."/>
            <person name="Stursova M."/>
            <person name="Weitz H."/>
            <person name="Taylor A."/>
            <person name="Grigoriev I.V."/>
            <person name="Nagy L.G."/>
            <person name="Martin F."/>
            <person name="Kauserud H."/>
        </authorList>
    </citation>
    <scope>NUCLEOTIDE SEQUENCE</scope>
    <source>
        <strain evidence="2">9284</strain>
    </source>
</reference>
<dbReference type="AlphaFoldDB" id="A0AAD7B9T6"/>
<evidence type="ECO:0000256" key="1">
    <source>
        <dbReference type="SAM" id="MobiDB-lite"/>
    </source>
</evidence>
<keyword evidence="3" id="KW-1185">Reference proteome</keyword>
<proteinExistence type="predicted"/>
<feature type="compositionally biased region" description="Low complexity" evidence="1">
    <location>
        <begin position="132"/>
        <end position="142"/>
    </location>
</feature>
<sequence length="188" mass="19754">MEWSSSEMDWMPALEDISESEAESDCEVLVPGSQARVTADSDTVDTAAGMEMDENDKGCCIDLSKKDVIPLERTGLSPKQRGLDGIEGESSGALVPAPPSIEISGSPNPSAHNHTPMPDLVPIHASKIQPTSSGANSMSESSATTEGSVLHGVGKAILRCSSDWLHSEAATNEHLVVLKGDEIGYHAT</sequence>
<evidence type="ECO:0000313" key="3">
    <source>
        <dbReference type="Proteomes" id="UP001221142"/>
    </source>
</evidence>